<organism evidence="16 17">
    <name type="scientific">Trichloromonas acetexigens</name>
    <dbReference type="NCBI Taxonomy" id="38815"/>
    <lineage>
        <taxon>Bacteria</taxon>
        <taxon>Pseudomonadati</taxon>
        <taxon>Thermodesulfobacteriota</taxon>
        <taxon>Desulfuromonadia</taxon>
        <taxon>Desulfuromonadales</taxon>
        <taxon>Trichloromonadaceae</taxon>
        <taxon>Trichloromonas</taxon>
    </lineage>
</organism>
<feature type="modified residue" description="4-aspartylphosphate" evidence="13">
    <location>
        <position position="470"/>
    </location>
</feature>
<evidence type="ECO:0000256" key="12">
    <source>
        <dbReference type="ARBA" id="ARBA00023136"/>
    </source>
</evidence>
<dbReference type="PROSITE" id="PS50110">
    <property type="entry name" value="RESPONSE_REGULATORY"/>
    <property type="match status" value="2"/>
</dbReference>
<evidence type="ECO:0000256" key="10">
    <source>
        <dbReference type="ARBA" id="ARBA00022989"/>
    </source>
</evidence>
<dbReference type="CDD" id="cd17546">
    <property type="entry name" value="REC_hyHK_CKI1_RcsC-like"/>
    <property type="match status" value="1"/>
</dbReference>
<evidence type="ECO:0000259" key="14">
    <source>
        <dbReference type="PROSITE" id="PS50109"/>
    </source>
</evidence>
<evidence type="ECO:0000256" key="6">
    <source>
        <dbReference type="ARBA" id="ARBA00022692"/>
    </source>
</evidence>
<dbReference type="GO" id="GO:0016020">
    <property type="term" value="C:membrane"/>
    <property type="evidence" value="ECO:0007669"/>
    <property type="project" value="UniProtKB-SubCell"/>
</dbReference>
<dbReference type="InterPro" id="IPR036097">
    <property type="entry name" value="HisK_dim/P_sf"/>
</dbReference>
<keyword evidence="12" id="KW-0472">Membrane</keyword>
<dbReference type="PROSITE" id="PS50109">
    <property type="entry name" value="HIS_KIN"/>
    <property type="match status" value="1"/>
</dbReference>
<dbReference type="Gene3D" id="1.10.287.130">
    <property type="match status" value="1"/>
</dbReference>
<evidence type="ECO:0000259" key="15">
    <source>
        <dbReference type="PROSITE" id="PS50110"/>
    </source>
</evidence>
<dbReference type="EMBL" id="VJVV01000001">
    <property type="protein sequence ID" value="TRO83968.1"/>
    <property type="molecule type" value="Genomic_DNA"/>
</dbReference>
<evidence type="ECO:0000313" key="16">
    <source>
        <dbReference type="EMBL" id="TRO83968.1"/>
    </source>
</evidence>
<dbReference type="InterPro" id="IPR004358">
    <property type="entry name" value="Sig_transdc_His_kin-like_C"/>
</dbReference>
<dbReference type="Gene3D" id="3.40.50.2300">
    <property type="match status" value="2"/>
</dbReference>
<comment type="catalytic activity">
    <reaction evidence="1">
        <text>ATP + protein L-histidine = ADP + protein N-phospho-L-histidine.</text>
        <dbReference type="EC" id="2.7.13.3"/>
    </reaction>
</comment>
<dbReference type="SMART" id="SM00388">
    <property type="entry name" value="HisKA"/>
    <property type="match status" value="1"/>
</dbReference>
<dbReference type="PRINTS" id="PR00344">
    <property type="entry name" value="BCTRLSENSOR"/>
</dbReference>
<dbReference type="Proteomes" id="UP000317155">
    <property type="component" value="Unassembled WGS sequence"/>
</dbReference>
<dbReference type="SMART" id="SM00387">
    <property type="entry name" value="HATPase_c"/>
    <property type="match status" value="1"/>
</dbReference>
<dbReference type="CDD" id="cd00082">
    <property type="entry name" value="HisKA"/>
    <property type="match status" value="1"/>
</dbReference>
<protein>
    <recommendedName>
        <fullName evidence="3">histidine kinase</fullName>
        <ecNumber evidence="3">2.7.13.3</ecNumber>
    </recommendedName>
</protein>
<dbReference type="SMART" id="SM00448">
    <property type="entry name" value="REC"/>
    <property type="match status" value="2"/>
</dbReference>
<dbReference type="InterPro" id="IPR036890">
    <property type="entry name" value="HATPase_C_sf"/>
</dbReference>
<keyword evidence="4 13" id="KW-0597">Phosphoprotein</keyword>
<keyword evidence="5" id="KW-0808">Transferase</keyword>
<reference evidence="16 17" key="1">
    <citation type="submission" date="2019-07" db="EMBL/GenBank/DDBJ databases">
        <title>Insights of Desulfuromonas acetexigens electromicrobiology.</title>
        <authorList>
            <person name="Katuri K."/>
            <person name="Sapireddy V."/>
            <person name="Shaw D.R."/>
            <person name="Saikaly P."/>
        </authorList>
    </citation>
    <scope>NUCLEOTIDE SEQUENCE [LARGE SCALE GENOMIC DNA]</scope>
    <source>
        <strain evidence="16 17">2873</strain>
    </source>
</reference>
<evidence type="ECO:0000256" key="7">
    <source>
        <dbReference type="ARBA" id="ARBA00022741"/>
    </source>
</evidence>
<feature type="domain" description="Histidine kinase" evidence="14">
    <location>
        <begin position="176"/>
        <end position="402"/>
    </location>
</feature>
<feature type="domain" description="Response regulatory" evidence="15">
    <location>
        <begin position="421"/>
        <end position="540"/>
    </location>
</feature>
<dbReference type="EC" id="2.7.13.3" evidence="3"/>
<dbReference type="Pfam" id="PF02518">
    <property type="entry name" value="HATPase_c"/>
    <property type="match status" value="1"/>
</dbReference>
<dbReference type="InterPro" id="IPR005467">
    <property type="entry name" value="His_kinase_dom"/>
</dbReference>
<dbReference type="OrthoDB" id="5378360at2"/>
<dbReference type="CDD" id="cd19920">
    <property type="entry name" value="REC_PA4781-like"/>
    <property type="match status" value="1"/>
</dbReference>
<sequence length="552" mass="62116">MRPATRNCSAPAQRGHPMDQRILIVDDSPSVLKILNDALRAEYQISVTTSGKDALAVAAAQHPDLILLDIKMPDMDGYEVCRRLKQSPETRDIPILFVTVLNETEDEAKGLEMGAVDYITKPIAPSVVQARVRAHMRLKRHQDHLEELVRERTRELVEARARAEEANRAQGEFITNISHEIRTPMISVLGMTELMLKTELNSRQQEYMETVSDSVTQLKRLLNDLLDFSSFETGKIDLEKAPLEPHRVFLPLLLEFLAKAEKRGLSFFWKIDPKIPEVLLGDAERLKQALAHLLDNALKFTPSGAVDLKCTLDENTAAQTPEQQVLLRFSITDTGIGIPENEQERIFQPFYQIDGSLSRRYAGTGVGLAMTRRLVEMMGGSIRAESVPAGGSRFTFTVRLDRENGNTMVAQNPGKSWNDLRVLIVEDTEPNRRLFQILLENQKCHVRVANNGRKALDILEKEPFDLILMDIQMPEMDGLAATRRIREGSGEHWNPAIPIIALTAHGQAGDRQSYLDAGMNDYLAKPFRAQMLLDKIERLVVKPAPTESVHGR</sequence>
<dbReference type="FunFam" id="3.30.565.10:FF:000010">
    <property type="entry name" value="Sensor histidine kinase RcsC"/>
    <property type="match status" value="1"/>
</dbReference>
<dbReference type="SUPFAM" id="SSF55874">
    <property type="entry name" value="ATPase domain of HSP90 chaperone/DNA topoisomerase II/histidine kinase"/>
    <property type="match status" value="1"/>
</dbReference>
<dbReference type="InterPro" id="IPR003594">
    <property type="entry name" value="HATPase_dom"/>
</dbReference>
<keyword evidence="8" id="KW-0418">Kinase</keyword>
<evidence type="ECO:0000256" key="13">
    <source>
        <dbReference type="PROSITE-ProRule" id="PRU00169"/>
    </source>
</evidence>
<evidence type="ECO:0000256" key="1">
    <source>
        <dbReference type="ARBA" id="ARBA00000085"/>
    </source>
</evidence>
<dbReference type="InterPro" id="IPR001789">
    <property type="entry name" value="Sig_transdc_resp-reg_receiver"/>
</dbReference>
<dbReference type="SUPFAM" id="SSF47384">
    <property type="entry name" value="Homodimeric domain of signal transducing histidine kinase"/>
    <property type="match status" value="1"/>
</dbReference>
<name>A0A550JL73_9BACT</name>
<dbReference type="GO" id="GO:0005524">
    <property type="term" value="F:ATP binding"/>
    <property type="evidence" value="ECO:0007669"/>
    <property type="project" value="UniProtKB-KW"/>
</dbReference>
<evidence type="ECO:0000256" key="9">
    <source>
        <dbReference type="ARBA" id="ARBA00022840"/>
    </source>
</evidence>
<dbReference type="Pfam" id="PF00512">
    <property type="entry name" value="HisKA"/>
    <property type="match status" value="1"/>
</dbReference>
<dbReference type="InterPro" id="IPR011006">
    <property type="entry name" value="CheY-like_superfamily"/>
</dbReference>
<dbReference type="Gene3D" id="3.30.565.10">
    <property type="entry name" value="Histidine kinase-like ATPase, C-terminal domain"/>
    <property type="match status" value="1"/>
</dbReference>
<keyword evidence="6" id="KW-0812">Transmembrane</keyword>
<evidence type="ECO:0000256" key="3">
    <source>
        <dbReference type="ARBA" id="ARBA00012438"/>
    </source>
</evidence>
<comment type="subcellular location">
    <subcellularLocation>
        <location evidence="2">Membrane</location>
    </subcellularLocation>
</comment>
<accession>A0A550JL73</accession>
<dbReference type="InterPro" id="IPR003661">
    <property type="entry name" value="HisK_dim/P_dom"/>
</dbReference>
<dbReference type="Pfam" id="PF00072">
    <property type="entry name" value="Response_reg"/>
    <property type="match status" value="2"/>
</dbReference>
<dbReference type="AlphaFoldDB" id="A0A550JL73"/>
<evidence type="ECO:0000256" key="8">
    <source>
        <dbReference type="ARBA" id="ARBA00022777"/>
    </source>
</evidence>
<evidence type="ECO:0000256" key="4">
    <source>
        <dbReference type="ARBA" id="ARBA00022553"/>
    </source>
</evidence>
<gene>
    <name evidence="16" type="ORF">FL622_01960</name>
</gene>
<evidence type="ECO:0000256" key="5">
    <source>
        <dbReference type="ARBA" id="ARBA00022679"/>
    </source>
</evidence>
<dbReference type="GO" id="GO:0000155">
    <property type="term" value="F:phosphorelay sensor kinase activity"/>
    <property type="evidence" value="ECO:0007669"/>
    <property type="project" value="InterPro"/>
</dbReference>
<dbReference type="PANTHER" id="PTHR45339">
    <property type="entry name" value="HYBRID SIGNAL TRANSDUCTION HISTIDINE KINASE J"/>
    <property type="match status" value="1"/>
</dbReference>
<evidence type="ECO:0000256" key="11">
    <source>
        <dbReference type="ARBA" id="ARBA00023012"/>
    </source>
</evidence>
<keyword evidence="11" id="KW-0902">Two-component regulatory system</keyword>
<feature type="domain" description="Response regulatory" evidence="15">
    <location>
        <begin position="21"/>
        <end position="136"/>
    </location>
</feature>
<dbReference type="CDD" id="cd16922">
    <property type="entry name" value="HATPase_EvgS-ArcB-TorS-like"/>
    <property type="match status" value="1"/>
</dbReference>
<keyword evidence="9" id="KW-0067">ATP-binding</keyword>
<dbReference type="FunFam" id="3.40.50.2300:FF:000121">
    <property type="entry name" value="Sensor histidine kinase RcsC"/>
    <property type="match status" value="1"/>
</dbReference>
<dbReference type="PANTHER" id="PTHR45339:SF1">
    <property type="entry name" value="HYBRID SIGNAL TRANSDUCTION HISTIDINE KINASE J"/>
    <property type="match status" value="1"/>
</dbReference>
<keyword evidence="7" id="KW-0547">Nucleotide-binding</keyword>
<feature type="modified residue" description="4-aspartylphosphate" evidence="13">
    <location>
        <position position="69"/>
    </location>
</feature>
<comment type="caution">
    <text evidence="16">The sequence shown here is derived from an EMBL/GenBank/DDBJ whole genome shotgun (WGS) entry which is preliminary data.</text>
</comment>
<dbReference type="SUPFAM" id="SSF52172">
    <property type="entry name" value="CheY-like"/>
    <property type="match status" value="2"/>
</dbReference>
<evidence type="ECO:0000313" key="17">
    <source>
        <dbReference type="Proteomes" id="UP000317155"/>
    </source>
</evidence>
<dbReference type="FunFam" id="1.10.287.130:FF:000004">
    <property type="entry name" value="Ethylene receptor 1"/>
    <property type="match status" value="1"/>
</dbReference>
<evidence type="ECO:0000256" key="2">
    <source>
        <dbReference type="ARBA" id="ARBA00004370"/>
    </source>
</evidence>
<proteinExistence type="predicted"/>
<keyword evidence="10" id="KW-1133">Transmembrane helix</keyword>
<keyword evidence="17" id="KW-1185">Reference proteome</keyword>